<organism evidence="2 3">
    <name type="scientific">Candidatus Nomurabacteria bacterium RIFCSPHIGHO2_01_FULL_42_15</name>
    <dbReference type="NCBI Taxonomy" id="1801742"/>
    <lineage>
        <taxon>Bacteria</taxon>
        <taxon>Candidatus Nomuraibacteriota</taxon>
    </lineage>
</organism>
<proteinExistence type="predicted"/>
<feature type="compositionally biased region" description="Basic and acidic residues" evidence="1">
    <location>
        <begin position="36"/>
        <end position="45"/>
    </location>
</feature>
<dbReference type="Proteomes" id="UP000178235">
    <property type="component" value="Unassembled WGS sequence"/>
</dbReference>
<feature type="region of interest" description="Disordered" evidence="1">
    <location>
        <begin position="1"/>
        <end position="45"/>
    </location>
</feature>
<accession>A0A1F6VG89</accession>
<reference evidence="2 3" key="1">
    <citation type="journal article" date="2016" name="Nat. Commun.">
        <title>Thousands of microbial genomes shed light on interconnected biogeochemical processes in an aquifer system.</title>
        <authorList>
            <person name="Anantharaman K."/>
            <person name="Brown C.T."/>
            <person name="Hug L.A."/>
            <person name="Sharon I."/>
            <person name="Castelle C.J."/>
            <person name="Probst A.J."/>
            <person name="Thomas B.C."/>
            <person name="Singh A."/>
            <person name="Wilkins M.J."/>
            <person name="Karaoz U."/>
            <person name="Brodie E.L."/>
            <person name="Williams K.H."/>
            <person name="Hubbard S.S."/>
            <person name="Banfield J.F."/>
        </authorList>
    </citation>
    <scope>NUCLEOTIDE SEQUENCE [LARGE SCALE GENOMIC DNA]</scope>
</reference>
<dbReference type="EMBL" id="MFTS01000003">
    <property type="protein sequence ID" value="OGI68589.1"/>
    <property type="molecule type" value="Genomic_DNA"/>
</dbReference>
<comment type="caution">
    <text evidence="2">The sequence shown here is derived from an EMBL/GenBank/DDBJ whole genome shotgun (WGS) entry which is preliminary data.</text>
</comment>
<evidence type="ECO:0000313" key="3">
    <source>
        <dbReference type="Proteomes" id="UP000178235"/>
    </source>
</evidence>
<name>A0A1F6VG89_9BACT</name>
<dbReference type="AlphaFoldDB" id="A0A1F6VG89"/>
<sequence>MGEKFGGTTIAPEEEMPPEKADYAGDAENNLDNVDNTDKTERERTDDDVAVDLAEQMYHDSIQWLLSPEERVVIERLIEIIRGDKKKGKNNSITLDVVEKIFQDSIKWKLTTPPADRRVIEELIKLARKKE</sequence>
<evidence type="ECO:0000256" key="1">
    <source>
        <dbReference type="SAM" id="MobiDB-lite"/>
    </source>
</evidence>
<protein>
    <submittedName>
        <fullName evidence="2">Uncharacterized protein</fullName>
    </submittedName>
</protein>
<gene>
    <name evidence="2" type="ORF">A2738_01775</name>
</gene>
<evidence type="ECO:0000313" key="2">
    <source>
        <dbReference type="EMBL" id="OGI68589.1"/>
    </source>
</evidence>